<keyword evidence="3" id="KW-0805">Transcription regulation</keyword>
<comment type="function">
    <text evidence="6">Involved in transvection phenomena (= synapsis-dependent gene expression), where the synaptic pairing of chromosomes carrying genes with which zeste interacts influences the expression of these genes. Zeste binds to DNA and stimulates transcription from a nearby promoter.</text>
</comment>
<dbReference type="Proteomes" id="UP001107558">
    <property type="component" value="Chromosome 1"/>
</dbReference>
<evidence type="ECO:0000256" key="7">
    <source>
        <dbReference type="SAM" id="Coils"/>
    </source>
</evidence>
<evidence type="ECO:0000256" key="8">
    <source>
        <dbReference type="SAM" id="MobiDB-lite"/>
    </source>
</evidence>
<name>A0A9J6CID4_POLVA</name>
<feature type="compositionally biased region" description="Basic and acidic residues" evidence="8">
    <location>
        <begin position="78"/>
        <end position="109"/>
    </location>
</feature>
<dbReference type="PANTHER" id="PTHR23098">
    <property type="entry name" value="AGAP001331-PA-RELATED"/>
    <property type="match status" value="1"/>
</dbReference>
<comment type="caution">
    <text evidence="10">The sequence shown here is derived from an EMBL/GenBank/DDBJ whole genome shotgun (WGS) entry which is preliminary data.</text>
</comment>
<sequence length="320" mass="37088">MTTHKRNRSDNFEPDDIELLVSLLSEHTDIDSPKLDAKKQAWDTIAAKFNINCTGIKRDINSLKMKVKNMKAQSNKRPKMEVIEDDKDNTSDINESKHGDNNEEDHNNETDANQSHSEQNSSKPARKRCKKFSKTECDLLLNLYEKHCQGLDSSCSASSIKRRSEAWKLLTEDFNKQQTTNIRRDENELKIKIKNIKAMKVKSEPSMENIKQSNSPTSVSLTPIKVVEVKKSIHPSNVVSSKIDNYSNIDIVTTEALYEDEDDYEEEYIQPMPMQRNDEDKELERVRRENILLKNAVLKKKERLLELQIALAERNLRRQI</sequence>
<feature type="region of interest" description="Disordered" evidence="8">
    <location>
        <begin position="68"/>
        <end position="128"/>
    </location>
</feature>
<evidence type="ECO:0000256" key="3">
    <source>
        <dbReference type="ARBA" id="ARBA00023015"/>
    </source>
</evidence>
<protein>
    <recommendedName>
        <fullName evidence="2">Regulatory protein zeste</fullName>
    </recommendedName>
</protein>
<feature type="coiled-coil region" evidence="7">
    <location>
        <begin position="276"/>
        <end position="315"/>
    </location>
</feature>
<dbReference type="GO" id="GO:0003677">
    <property type="term" value="F:DNA binding"/>
    <property type="evidence" value="ECO:0007669"/>
    <property type="project" value="UniProtKB-KW"/>
</dbReference>
<gene>
    <name evidence="10" type="ORF">PVAND_011376</name>
</gene>
<keyword evidence="7" id="KW-0175">Coiled coil</keyword>
<feature type="domain" description="Myb-like" evidence="9">
    <location>
        <begin position="8"/>
        <end position="73"/>
    </location>
</feature>
<dbReference type="AlphaFoldDB" id="A0A9J6CID4"/>
<dbReference type="InterPro" id="IPR001005">
    <property type="entry name" value="SANT/Myb"/>
</dbReference>
<keyword evidence="11" id="KW-1185">Reference proteome</keyword>
<dbReference type="PANTHER" id="PTHR23098:SF16">
    <property type="entry name" value="REGULATORY PROTEIN ZESTE"/>
    <property type="match status" value="1"/>
</dbReference>
<dbReference type="SMART" id="SM00717">
    <property type="entry name" value="SANT"/>
    <property type="match status" value="2"/>
</dbReference>
<keyword evidence="5" id="KW-0804">Transcription</keyword>
<evidence type="ECO:0000256" key="2">
    <source>
        <dbReference type="ARBA" id="ARBA00016807"/>
    </source>
</evidence>
<dbReference type="OrthoDB" id="6769707at2759"/>
<feature type="domain" description="Myb-like" evidence="9">
    <location>
        <begin position="128"/>
        <end position="199"/>
    </location>
</feature>
<evidence type="ECO:0000256" key="6">
    <source>
        <dbReference type="ARBA" id="ARBA00025466"/>
    </source>
</evidence>
<comment type="subunit">
    <text evidence="1">Self-associates forming complexes of several hundred monomers.</text>
</comment>
<dbReference type="InterPro" id="IPR028002">
    <property type="entry name" value="Myb_DNA-bind_5"/>
</dbReference>
<dbReference type="GO" id="GO:0005634">
    <property type="term" value="C:nucleus"/>
    <property type="evidence" value="ECO:0007669"/>
    <property type="project" value="TreeGrafter"/>
</dbReference>
<evidence type="ECO:0000256" key="1">
    <source>
        <dbReference type="ARBA" id="ARBA00011764"/>
    </source>
</evidence>
<keyword evidence="4" id="KW-0238">DNA-binding</keyword>
<evidence type="ECO:0000313" key="10">
    <source>
        <dbReference type="EMBL" id="KAG5681977.1"/>
    </source>
</evidence>
<dbReference type="Pfam" id="PF13873">
    <property type="entry name" value="Myb_DNA-bind_5"/>
    <property type="match status" value="2"/>
</dbReference>
<dbReference type="EMBL" id="JADBJN010000001">
    <property type="protein sequence ID" value="KAG5681977.1"/>
    <property type="molecule type" value="Genomic_DNA"/>
</dbReference>
<evidence type="ECO:0000313" key="11">
    <source>
        <dbReference type="Proteomes" id="UP001107558"/>
    </source>
</evidence>
<proteinExistence type="predicted"/>
<organism evidence="10 11">
    <name type="scientific">Polypedilum vanderplanki</name>
    <name type="common">Sleeping chironomid midge</name>
    <dbReference type="NCBI Taxonomy" id="319348"/>
    <lineage>
        <taxon>Eukaryota</taxon>
        <taxon>Metazoa</taxon>
        <taxon>Ecdysozoa</taxon>
        <taxon>Arthropoda</taxon>
        <taxon>Hexapoda</taxon>
        <taxon>Insecta</taxon>
        <taxon>Pterygota</taxon>
        <taxon>Neoptera</taxon>
        <taxon>Endopterygota</taxon>
        <taxon>Diptera</taxon>
        <taxon>Nematocera</taxon>
        <taxon>Chironomoidea</taxon>
        <taxon>Chironomidae</taxon>
        <taxon>Chironominae</taxon>
        <taxon>Polypedilum</taxon>
        <taxon>Polypedilum</taxon>
    </lineage>
</organism>
<evidence type="ECO:0000256" key="5">
    <source>
        <dbReference type="ARBA" id="ARBA00023163"/>
    </source>
</evidence>
<accession>A0A9J6CID4</accession>
<reference evidence="10" key="1">
    <citation type="submission" date="2021-03" db="EMBL/GenBank/DDBJ databases">
        <title>Chromosome level genome of the anhydrobiotic midge Polypedilum vanderplanki.</title>
        <authorList>
            <person name="Yoshida Y."/>
            <person name="Kikawada T."/>
            <person name="Gusev O."/>
        </authorList>
    </citation>
    <scope>NUCLEOTIDE SEQUENCE</scope>
    <source>
        <strain evidence="10">NIAS01</strain>
        <tissue evidence="10">Whole body or cell culture</tissue>
    </source>
</reference>
<evidence type="ECO:0000259" key="9">
    <source>
        <dbReference type="SMART" id="SM00717"/>
    </source>
</evidence>
<feature type="compositionally biased region" description="Polar residues" evidence="8">
    <location>
        <begin position="114"/>
        <end position="123"/>
    </location>
</feature>
<evidence type="ECO:0000256" key="4">
    <source>
        <dbReference type="ARBA" id="ARBA00023125"/>
    </source>
</evidence>
<feature type="compositionally biased region" description="Basic residues" evidence="8">
    <location>
        <begin position="68"/>
        <end position="77"/>
    </location>
</feature>